<keyword evidence="4" id="KW-0249">Electron transport</keyword>
<keyword evidence="3 7" id="KW-0812">Transmembrane</keyword>
<keyword evidence="5 7" id="KW-1133">Transmembrane helix</keyword>
<keyword evidence="6 7" id="KW-0472">Membrane</keyword>
<sequence>MAGLLLGIVMAAGGDFTLKGVHGHMHLLGWVTLALTGTIYALAPHLAEGALARWHVILHNLGLPIMLVALTAYLWGMTAAEPGIAAGAMLSTLGLGAFTLAVWRAL</sequence>
<dbReference type="EMBL" id="CP013068">
    <property type="protein sequence ID" value="ALV30015.1"/>
    <property type="molecule type" value="Genomic_DNA"/>
</dbReference>
<keyword evidence="10" id="KW-1185">Reference proteome</keyword>
<dbReference type="GO" id="GO:0016020">
    <property type="term" value="C:membrane"/>
    <property type="evidence" value="ECO:0007669"/>
    <property type="project" value="UniProtKB-SubCell"/>
</dbReference>
<feature type="transmembrane region" description="Helical" evidence="7">
    <location>
        <begin position="55"/>
        <end position="76"/>
    </location>
</feature>
<dbReference type="STRING" id="121719.APZ00_11055"/>
<reference evidence="9 10" key="1">
    <citation type="submission" date="2015-10" db="EMBL/GenBank/DDBJ databases">
        <title>The world's first case of liver abscess caused by Pannonibacter phragmitetus.</title>
        <authorList>
            <person name="Ming D."/>
            <person name="Wang M."/>
            <person name="Zhou Y."/>
            <person name="Jiang T."/>
            <person name="Hu S."/>
        </authorList>
    </citation>
    <scope>NUCLEOTIDE SEQUENCE [LARGE SCALE GENOMIC DNA]</scope>
    <source>
        <strain evidence="9 10">31801</strain>
    </source>
</reference>
<evidence type="ECO:0000256" key="4">
    <source>
        <dbReference type="ARBA" id="ARBA00022982"/>
    </source>
</evidence>
<dbReference type="KEGG" id="pphr:APZ00_11055"/>
<evidence type="ECO:0000256" key="3">
    <source>
        <dbReference type="ARBA" id="ARBA00022692"/>
    </source>
</evidence>
<evidence type="ECO:0000256" key="6">
    <source>
        <dbReference type="ARBA" id="ARBA00023136"/>
    </source>
</evidence>
<feature type="transmembrane region" description="Helical" evidence="7">
    <location>
        <begin position="82"/>
        <end position="103"/>
    </location>
</feature>
<dbReference type="InterPro" id="IPR006593">
    <property type="entry name" value="Cyt_b561/ferric_Rdtase_TM"/>
</dbReference>
<evidence type="ECO:0000256" key="2">
    <source>
        <dbReference type="ARBA" id="ARBA00022448"/>
    </source>
</evidence>
<gene>
    <name evidence="9" type="ORF">APZ00_11055</name>
</gene>
<proteinExistence type="predicted"/>
<feature type="transmembrane region" description="Helical" evidence="7">
    <location>
        <begin position="23"/>
        <end position="43"/>
    </location>
</feature>
<dbReference type="Proteomes" id="UP000064921">
    <property type="component" value="Chromosome"/>
</dbReference>
<organism evidence="9 10">
    <name type="scientific">Pannonibacter phragmitetus</name>
    <dbReference type="NCBI Taxonomy" id="121719"/>
    <lineage>
        <taxon>Bacteria</taxon>
        <taxon>Pseudomonadati</taxon>
        <taxon>Pseudomonadota</taxon>
        <taxon>Alphaproteobacteria</taxon>
        <taxon>Hyphomicrobiales</taxon>
        <taxon>Stappiaceae</taxon>
        <taxon>Pannonibacter</taxon>
    </lineage>
</organism>
<keyword evidence="2" id="KW-0813">Transport</keyword>
<comment type="subcellular location">
    <subcellularLocation>
        <location evidence="1">Membrane</location>
    </subcellularLocation>
</comment>
<evidence type="ECO:0000313" key="10">
    <source>
        <dbReference type="Proteomes" id="UP000064921"/>
    </source>
</evidence>
<name>A0A0U3EV08_9HYPH</name>
<accession>A0A0U3EV08</accession>
<protein>
    <recommendedName>
        <fullName evidence="8">Cytochrome b561 domain-containing protein</fullName>
    </recommendedName>
</protein>
<evidence type="ECO:0000313" key="9">
    <source>
        <dbReference type="EMBL" id="ALV30015.1"/>
    </source>
</evidence>
<evidence type="ECO:0000256" key="5">
    <source>
        <dbReference type="ARBA" id="ARBA00022989"/>
    </source>
</evidence>
<evidence type="ECO:0000256" key="1">
    <source>
        <dbReference type="ARBA" id="ARBA00004370"/>
    </source>
</evidence>
<dbReference type="AlphaFoldDB" id="A0A0U3EV08"/>
<dbReference type="PROSITE" id="PS50939">
    <property type="entry name" value="CYTOCHROME_B561"/>
    <property type="match status" value="1"/>
</dbReference>
<evidence type="ECO:0000259" key="8">
    <source>
        <dbReference type="PROSITE" id="PS50939"/>
    </source>
</evidence>
<feature type="domain" description="Cytochrome b561" evidence="8">
    <location>
        <begin position="1"/>
        <end position="106"/>
    </location>
</feature>
<evidence type="ECO:0000256" key="7">
    <source>
        <dbReference type="SAM" id="Phobius"/>
    </source>
</evidence>